<gene>
    <name evidence="4" type="ORF">ACFOPQ_16550</name>
</gene>
<dbReference type="RefSeq" id="WP_380080192.1">
    <property type="nucleotide sequence ID" value="NZ_JBHRZF010000189.1"/>
</dbReference>
<sequence>MILDLTTPYEYGQILTRLPYQIQDIVSPNLHDLDEILFDLGELLSVRLADLRIDYPIQVDEHMIRQADALLKEGVGGWRADGRIGIPGTLHRVSRETNLQGITTMITVRVGRALSGVAEPLRDILQDAVTHKYGIAIIGPPASGKTTLLRDIARILAERLGRGLVIIDTSNEIAGDSAIKHPIVGKARRVPVGDPLLQGQKFARTIGNMGPTALLSDEIGYRDDIPIIVQNAPRGVSITATLHGENMTRVIHSQNLWPLLGVRDGVKTEPAVFRVAIEVPKRGFFRIHRNFDASIQSLLAGETPTGVQEIRA</sequence>
<keyword evidence="5" id="KW-1185">Reference proteome</keyword>
<proteinExistence type="predicted"/>
<protein>
    <submittedName>
        <fullName evidence="4">AAA family ATPase</fullName>
    </submittedName>
</protein>
<evidence type="ECO:0000256" key="2">
    <source>
        <dbReference type="ARBA" id="ARBA00022840"/>
    </source>
</evidence>
<keyword evidence="1" id="KW-0547">Nucleotide-binding</keyword>
<reference evidence="5" key="1">
    <citation type="journal article" date="2019" name="Int. J. Syst. Evol. Microbiol.">
        <title>The Global Catalogue of Microorganisms (GCM) 10K type strain sequencing project: providing services to taxonomists for standard genome sequencing and annotation.</title>
        <authorList>
            <consortium name="The Broad Institute Genomics Platform"/>
            <consortium name="The Broad Institute Genome Sequencing Center for Infectious Disease"/>
            <person name="Wu L."/>
            <person name="Ma J."/>
        </authorList>
    </citation>
    <scope>NUCLEOTIDE SEQUENCE [LARGE SCALE GENOMIC DNA]</scope>
    <source>
        <strain evidence="5">CCTCC AB 2013263</strain>
    </source>
</reference>
<dbReference type="SUPFAM" id="SSF52540">
    <property type="entry name" value="P-loop containing nucleoside triphosphate hydrolases"/>
    <property type="match status" value="1"/>
</dbReference>
<dbReference type="Gene3D" id="3.40.50.300">
    <property type="entry name" value="P-loop containing nucleotide triphosphate hydrolases"/>
    <property type="match status" value="1"/>
</dbReference>
<evidence type="ECO:0000256" key="1">
    <source>
        <dbReference type="ARBA" id="ARBA00022741"/>
    </source>
</evidence>
<evidence type="ECO:0000313" key="5">
    <source>
        <dbReference type="Proteomes" id="UP001595748"/>
    </source>
</evidence>
<accession>A0ABV8A9P0</accession>
<evidence type="ECO:0000259" key="3">
    <source>
        <dbReference type="Pfam" id="PF19568"/>
    </source>
</evidence>
<dbReference type="Pfam" id="PF19568">
    <property type="entry name" value="Spore_III_AA"/>
    <property type="match status" value="1"/>
</dbReference>
<name>A0ABV8A9P0_9DEIO</name>
<dbReference type="Proteomes" id="UP001595748">
    <property type="component" value="Unassembled WGS sequence"/>
</dbReference>
<organism evidence="4 5">
    <name type="scientific">Deinococcus antarcticus</name>
    <dbReference type="NCBI Taxonomy" id="1298767"/>
    <lineage>
        <taxon>Bacteria</taxon>
        <taxon>Thermotogati</taxon>
        <taxon>Deinococcota</taxon>
        <taxon>Deinococci</taxon>
        <taxon>Deinococcales</taxon>
        <taxon>Deinococcaceae</taxon>
        <taxon>Deinococcus</taxon>
    </lineage>
</organism>
<dbReference type="EMBL" id="JBHRZF010000189">
    <property type="protein sequence ID" value="MFC3862374.1"/>
    <property type="molecule type" value="Genomic_DNA"/>
</dbReference>
<evidence type="ECO:0000313" key="4">
    <source>
        <dbReference type="EMBL" id="MFC3862374.1"/>
    </source>
</evidence>
<dbReference type="PANTHER" id="PTHR20953:SF3">
    <property type="entry name" value="P-LOOP CONTAINING NUCLEOSIDE TRIPHOSPHATE HYDROLASES SUPERFAMILY PROTEIN"/>
    <property type="match status" value="1"/>
</dbReference>
<feature type="domain" description="Stage III sporulation protein AA AAA+ ATPase" evidence="3">
    <location>
        <begin position="72"/>
        <end position="252"/>
    </location>
</feature>
<keyword evidence="2" id="KW-0067">ATP-binding</keyword>
<comment type="caution">
    <text evidence="4">The sequence shown here is derived from an EMBL/GenBank/DDBJ whole genome shotgun (WGS) entry which is preliminary data.</text>
</comment>
<dbReference type="InterPro" id="IPR027417">
    <property type="entry name" value="P-loop_NTPase"/>
</dbReference>
<dbReference type="PANTHER" id="PTHR20953">
    <property type="entry name" value="KINASE-RELATED"/>
    <property type="match status" value="1"/>
</dbReference>
<dbReference type="InterPro" id="IPR045735">
    <property type="entry name" value="Spore_III_AA_AAA+_ATPase"/>
</dbReference>